<feature type="compositionally biased region" description="Polar residues" evidence="1">
    <location>
        <begin position="23"/>
        <end position="32"/>
    </location>
</feature>
<accession>A0AAD7PHQ5</accession>
<sequence>MLRILQAIIGVDDDRGRRFKSGGITNETTGSDGKQIFKGSNNNTGHMTGNGNGQFTRGRKKASTGSNGSISDSDSG</sequence>
<feature type="compositionally biased region" description="Low complexity" evidence="1">
    <location>
        <begin position="63"/>
        <end position="76"/>
    </location>
</feature>
<feature type="compositionally biased region" description="Low complexity" evidence="1">
    <location>
        <begin position="39"/>
        <end position="49"/>
    </location>
</feature>
<reference evidence="2" key="1">
    <citation type="journal article" date="2023" name="Science">
        <title>Elucidation of the pathway for biosynthesis of saponin adjuvants from the soapbark tree.</title>
        <authorList>
            <person name="Reed J."/>
            <person name="Orme A."/>
            <person name="El-Demerdash A."/>
            <person name="Owen C."/>
            <person name="Martin L.B.B."/>
            <person name="Misra R.C."/>
            <person name="Kikuchi S."/>
            <person name="Rejzek M."/>
            <person name="Martin A.C."/>
            <person name="Harkess A."/>
            <person name="Leebens-Mack J."/>
            <person name="Louveau T."/>
            <person name="Stephenson M.J."/>
            <person name="Osbourn A."/>
        </authorList>
    </citation>
    <scope>NUCLEOTIDE SEQUENCE</scope>
    <source>
        <strain evidence="2">S10</strain>
    </source>
</reference>
<organism evidence="2 3">
    <name type="scientific">Quillaja saponaria</name>
    <name type="common">Soap bark tree</name>
    <dbReference type="NCBI Taxonomy" id="32244"/>
    <lineage>
        <taxon>Eukaryota</taxon>
        <taxon>Viridiplantae</taxon>
        <taxon>Streptophyta</taxon>
        <taxon>Embryophyta</taxon>
        <taxon>Tracheophyta</taxon>
        <taxon>Spermatophyta</taxon>
        <taxon>Magnoliopsida</taxon>
        <taxon>eudicotyledons</taxon>
        <taxon>Gunneridae</taxon>
        <taxon>Pentapetalae</taxon>
        <taxon>rosids</taxon>
        <taxon>fabids</taxon>
        <taxon>Fabales</taxon>
        <taxon>Quillajaceae</taxon>
        <taxon>Quillaja</taxon>
    </lineage>
</organism>
<feature type="region of interest" description="Disordered" evidence="1">
    <location>
        <begin position="15"/>
        <end position="76"/>
    </location>
</feature>
<evidence type="ECO:0000313" key="2">
    <source>
        <dbReference type="EMBL" id="KAJ7955215.1"/>
    </source>
</evidence>
<name>A0AAD7PHQ5_QUISA</name>
<gene>
    <name evidence="2" type="ORF">O6P43_021844</name>
</gene>
<dbReference type="EMBL" id="JARAOO010000009">
    <property type="protein sequence ID" value="KAJ7955215.1"/>
    <property type="molecule type" value="Genomic_DNA"/>
</dbReference>
<protein>
    <submittedName>
        <fullName evidence="2">Uncharacterized protein</fullName>
    </submittedName>
</protein>
<dbReference type="Proteomes" id="UP001163823">
    <property type="component" value="Chromosome 9"/>
</dbReference>
<keyword evidence="3" id="KW-1185">Reference proteome</keyword>
<comment type="caution">
    <text evidence="2">The sequence shown here is derived from an EMBL/GenBank/DDBJ whole genome shotgun (WGS) entry which is preliminary data.</text>
</comment>
<proteinExistence type="predicted"/>
<dbReference type="KEGG" id="qsa:O6P43_021844"/>
<evidence type="ECO:0000313" key="3">
    <source>
        <dbReference type="Proteomes" id="UP001163823"/>
    </source>
</evidence>
<dbReference type="AlphaFoldDB" id="A0AAD7PHQ5"/>
<evidence type="ECO:0000256" key="1">
    <source>
        <dbReference type="SAM" id="MobiDB-lite"/>
    </source>
</evidence>